<evidence type="ECO:0000256" key="1">
    <source>
        <dbReference type="SAM" id="Phobius"/>
    </source>
</evidence>
<dbReference type="GO" id="GO:0016020">
    <property type="term" value="C:membrane"/>
    <property type="evidence" value="ECO:0007669"/>
    <property type="project" value="InterPro"/>
</dbReference>
<dbReference type="EMBL" id="UZAJ01040158">
    <property type="protein sequence ID" value="VDP13525.1"/>
    <property type="molecule type" value="Genomic_DNA"/>
</dbReference>
<evidence type="ECO:0000313" key="3">
    <source>
        <dbReference type="EMBL" id="VDP13525.1"/>
    </source>
</evidence>
<dbReference type="Proteomes" id="UP000267606">
    <property type="component" value="Unassembled WGS sequence"/>
</dbReference>
<evidence type="ECO:0000259" key="2">
    <source>
        <dbReference type="Pfam" id="PF24871"/>
    </source>
</evidence>
<dbReference type="PANTHER" id="PTHR47049">
    <property type="entry name" value="PIEZO-TYPE MECHANOSENSITIVE ION CHANNEL HOMOLOG"/>
    <property type="match status" value="1"/>
</dbReference>
<name>A0A183I0U1_9BILA</name>
<evidence type="ECO:0000313" key="5">
    <source>
        <dbReference type="WBParaSite" id="OFLC_0001335401-mRNA-1"/>
    </source>
</evidence>
<dbReference type="STRING" id="387005.A0A183I0U1"/>
<feature type="transmembrane region" description="Helical" evidence="1">
    <location>
        <begin position="60"/>
        <end position="81"/>
    </location>
</feature>
<accession>A0A183I0U1</accession>
<keyword evidence="1" id="KW-0472">Membrane</keyword>
<keyword evidence="1" id="KW-1133">Transmembrane helix</keyword>
<proteinExistence type="predicted"/>
<dbReference type="AlphaFoldDB" id="A0A183I0U1"/>
<dbReference type="InterPro" id="IPR056769">
    <property type="entry name" value="Piezo_TM1-24"/>
</dbReference>
<feature type="domain" description="Piezo TM1-24" evidence="2">
    <location>
        <begin position="26"/>
        <end position="152"/>
    </location>
</feature>
<dbReference type="InterPro" id="IPR027272">
    <property type="entry name" value="Piezo"/>
</dbReference>
<organism evidence="5">
    <name type="scientific">Onchocerca flexuosa</name>
    <dbReference type="NCBI Taxonomy" id="387005"/>
    <lineage>
        <taxon>Eukaryota</taxon>
        <taxon>Metazoa</taxon>
        <taxon>Ecdysozoa</taxon>
        <taxon>Nematoda</taxon>
        <taxon>Chromadorea</taxon>
        <taxon>Rhabditida</taxon>
        <taxon>Spirurina</taxon>
        <taxon>Spiruromorpha</taxon>
        <taxon>Filarioidea</taxon>
        <taxon>Onchocercidae</taxon>
        <taxon>Onchocerca</taxon>
    </lineage>
</organism>
<sequence length="168" mass="18980">MAFILLGAILYRFIFPIALLSAALVRPSFISIAYVISALIGPLLGSILSSAPIQRTHRVYFLFVLLITFLASAIQLSYQIYESFFQPNIDEYTKTCNTSVVNFWLRQIGLIRMKRYSGFDTIRVVFPELLAFSASFVTAALYLLIHQNNDSRNSRLVTNLQVVGESSR</sequence>
<dbReference type="Pfam" id="PF24871">
    <property type="entry name" value="Piezo_TM1-24"/>
    <property type="match status" value="1"/>
</dbReference>
<dbReference type="GO" id="GO:0008381">
    <property type="term" value="F:mechanosensitive monoatomic ion channel activity"/>
    <property type="evidence" value="ECO:0007669"/>
    <property type="project" value="InterPro"/>
</dbReference>
<feature type="transmembrane region" description="Helical" evidence="1">
    <location>
        <begin position="124"/>
        <end position="145"/>
    </location>
</feature>
<reference evidence="5" key="1">
    <citation type="submission" date="2016-06" db="UniProtKB">
        <authorList>
            <consortium name="WormBaseParasite"/>
        </authorList>
    </citation>
    <scope>IDENTIFICATION</scope>
</reference>
<reference evidence="3 4" key="2">
    <citation type="submission" date="2018-11" db="EMBL/GenBank/DDBJ databases">
        <authorList>
            <consortium name="Pathogen Informatics"/>
        </authorList>
    </citation>
    <scope>NUCLEOTIDE SEQUENCE [LARGE SCALE GENOMIC DNA]</scope>
</reference>
<keyword evidence="1" id="KW-0812">Transmembrane</keyword>
<keyword evidence="4" id="KW-1185">Reference proteome</keyword>
<protein>
    <submittedName>
        <fullName evidence="5">MFS domain-containing protein</fullName>
    </submittedName>
</protein>
<gene>
    <name evidence="3" type="ORF">OFLC_LOCUS13353</name>
</gene>
<feature type="transmembrane region" description="Helical" evidence="1">
    <location>
        <begin position="32"/>
        <end position="53"/>
    </location>
</feature>
<dbReference type="WBParaSite" id="OFLC_0001335401-mRNA-1">
    <property type="protein sequence ID" value="OFLC_0001335401-mRNA-1"/>
    <property type="gene ID" value="OFLC_0001335401"/>
</dbReference>
<evidence type="ECO:0000313" key="4">
    <source>
        <dbReference type="Proteomes" id="UP000267606"/>
    </source>
</evidence>
<dbReference type="PANTHER" id="PTHR47049:SF2">
    <property type="entry name" value="PIEZO-TYPE MECHANOSENSITIVE ION CHANNEL HOMOLOG"/>
    <property type="match status" value="1"/>
</dbReference>